<keyword evidence="3" id="KW-1185">Reference proteome</keyword>
<feature type="signal peptide" evidence="1">
    <location>
        <begin position="1"/>
        <end position="27"/>
    </location>
</feature>
<keyword evidence="1" id="KW-0732">Signal</keyword>
<evidence type="ECO:0000256" key="1">
    <source>
        <dbReference type="SAM" id="SignalP"/>
    </source>
</evidence>
<dbReference type="InterPro" id="IPR006311">
    <property type="entry name" value="TAT_signal"/>
</dbReference>
<dbReference type="AlphaFoldDB" id="A0A919UGR8"/>
<organism evidence="2 3">
    <name type="scientific">Dactylosporangium siamense</name>
    <dbReference type="NCBI Taxonomy" id="685454"/>
    <lineage>
        <taxon>Bacteria</taxon>
        <taxon>Bacillati</taxon>
        <taxon>Actinomycetota</taxon>
        <taxon>Actinomycetes</taxon>
        <taxon>Micromonosporales</taxon>
        <taxon>Micromonosporaceae</taxon>
        <taxon>Dactylosporangium</taxon>
    </lineage>
</organism>
<evidence type="ECO:0000313" key="3">
    <source>
        <dbReference type="Proteomes" id="UP000660611"/>
    </source>
</evidence>
<evidence type="ECO:0000313" key="2">
    <source>
        <dbReference type="EMBL" id="GIG49963.1"/>
    </source>
</evidence>
<comment type="caution">
    <text evidence="2">The sequence shown here is derived from an EMBL/GenBank/DDBJ whole genome shotgun (WGS) entry which is preliminary data.</text>
</comment>
<gene>
    <name evidence="2" type="ORF">Dsi01nite_080040</name>
</gene>
<protein>
    <submittedName>
        <fullName evidence="2">Uncharacterized protein</fullName>
    </submittedName>
</protein>
<sequence length="292" mass="31913">MHRRQVLLAAAAATAGVLGTGATAAHATDGRHLVWPINLAGTAGALTFFGKVNSGELWSTAGGVAGTAFGNPALFFFDGFGIVNFIRLVDKDLHQFEVYTTTSVLASSIQGLMYRFTSNGAFGMDYTRSGAFSWSIATQQLAPAPLDTAATPIPVLGVAEPWLTVRYLSASLSTGMREVLHDQDAQGRQLWGRVLNTTIVGYQQWPLQVTQQSDGTEVRAGTYCCIRPLDTMLHEIEVYRGRHTEWHDPTAGTRKFWRMGYKYATPKPLLRINTTTVTGELGVDWYTPTYTV</sequence>
<feature type="chain" id="PRO_5037180419" evidence="1">
    <location>
        <begin position="28"/>
        <end position="292"/>
    </location>
</feature>
<dbReference type="PROSITE" id="PS51318">
    <property type="entry name" value="TAT"/>
    <property type="match status" value="1"/>
</dbReference>
<accession>A0A919UGR8</accession>
<reference evidence="2" key="1">
    <citation type="submission" date="2021-01" db="EMBL/GenBank/DDBJ databases">
        <title>Whole genome shotgun sequence of Dactylosporangium siamense NBRC 106093.</title>
        <authorList>
            <person name="Komaki H."/>
            <person name="Tamura T."/>
        </authorList>
    </citation>
    <scope>NUCLEOTIDE SEQUENCE</scope>
    <source>
        <strain evidence="2">NBRC 106093</strain>
    </source>
</reference>
<name>A0A919UGR8_9ACTN</name>
<proteinExistence type="predicted"/>
<dbReference type="Proteomes" id="UP000660611">
    <property type="component" value="Unassembled WGS sequence"/>
</dbReference>
<dbReference type="RefSeq" id="WP_203851616.1">
    <property type="nucleotide sequence ID" value="NZ_BAAAVW010000029.1"/>
</dbReference>
<dbReference type="EMBL" id="BONQ01000126">
    <property type="protein sequence ID" value="GIG49963.1"/>
    <property type="molecule type" value="Genomic_DNA"/>
</dbReference>